<evidence type="ECO:0000313" key="3">
    <source>
        <dbReference type="Proteomes" id="UP001346149"/>
    </source>
</evidence>
<accession>A0AAN7M6I0</accession>
<dbReference type="Proteomes" id="UP001346149">
    <property type="component" value="Unassembled WGS sequence"/>
</dbReference>
<dbReference type="PANTHER" id="PTHR31722">
    <property type="entry name" value="OS06G0675200 PROTEIN"/>
    <property type="match status" value="1"/>
</dbReference>
<feature type="region of interest" description="Disordered" evidence="1">
    <location>
        <begin position="33"/>
        <end position="84"/>
    </location>
</feature>
<keyword evidence="3" id="KW-1185">Reference proteome</keyword>
<reference evidence="2 3" key="1">
    <citation type="journal article" date="2023" name="Hortic Res">
        <title>Pangenome of water caltrop reveals structural variations and asymmetric subgenome divergence after allopolyploidization.</title>
        <authorList>
            <person name="Zhang X."/>
            <person name="Chen Y."/>
            <person name="Wang L."/>
            <person name="Yuan Y."/>
            <person name="Fang M."/>
            <person name="Shi L."/>
            <person name="Lu R."/>
            <person name="Comes H.P."/>
            <person name="Ma Y."/>
            <person name="Chen Y."/>
            <person name="Huang G."/>
            <person name="Zhou Y."/>
            <person name="Zheng Z."/>
            <person name="Qiu Y."/>
        </authorList>
    </citation>
    <scope>NUCLEOTIDE SEQUENCE [LARGE SCALE GENOMIC DNA]</scope>
    <source>
        <strain evidence="2">F231</strain>
    </source>
</reference>
<name>A0AAN7M6I0_TRANT</name>
<proteinExistence type="predicted"/>
<protein>
    <submittedName>
        <fullName evidence="2">Uncharacterized protein</fullName>
    </submittedName>
</protein>
<dbReference type="PANTHER" id="PTHR31722:SF0">
    <property type="entry name" value="OS06G0675200 PROTEIN"/>
    <property type="match status" value="1"/>
</dbReference>
<dbReference type="EMBL" id="JAXQNO010000001">
    <property type="protein sequence ID" value="KAK4803833.1"/>
    <property type="molecule type" value="Genomic_DNA"/>
</dbReference>
<feature type="compositionally biased region" description="Basic and acidic residues" evidence="1">
    <location>
        <begin position="55"/>
        <end position="77"/>
    </location>
</feature>
<sequence length="440" mass="47505">MASACVNNIGMSPDGFSATSCPPYAWLSPRVSFSPSDGDCSKSGSALKRPLFPPQKEEDTGVSKPPPVEKAEARGEDADPESSGGDFEFCLEDPVAMLPADELFSDGKIVPLQVSMLESAARATNSPGMSSQDLMARRRRSDVSSMDIYITSPKAPRCSSRWKEILGLKKLCQNANAKATESTPSRRTSIPSSSSTCNPKSFKHFLHRGSKASNTSDSSLNMPLLKDLDSDSVIVSSRRSLSYPSSGGGHEHEDIPRLSLDSNRPYSKCCLPKNPNVSNVPRMRLVKPRADIPRLAADNPTQNKAERSSVRRQPVDSGVFTPRGISADSPRMNSSGKVIFQGLERSSSSPSSFNGGPRFKHRGMERCYSAGVRVTPVLNVPMSSLIGSSKSGSVFGFGPLFTSSPQKKDATWNGNGGNSSRSHFHHQQSSIGRNNRMDRT</sequence>
<evidence type="ECO:0000313" key="2">
    <source>
        <dbReference type="EMBL" id="KAK4803833.1"/>
    </source>
</evidence>
<feature type="region of interest" description="Disordered" evidence="1">
    <location>
        <begin position="176"/>
        <end position="202"/>
    </location>
</feature>
<comment type="caution">
    <text evidence="2">The sequence shown here is derived from an EMBL/GenBank/DDBJ whole genome shotgun (WGS) entry which is preliminary data.</text>
</comment>
<feature type="region of interest" description="Disordered" evidence="1">
    <location>
        <begin position="239"/>
        <end position="260"/>
    </location>
</feature>
<feature type="region of interest" description="Disordered" evidence="1">
    <location>
        <begin position="293"/>
        <end position="334"/>
    </location>
</feature>
<feature type="region of interest" description="Disordered" evidence="1">
    <location>
        <begin position="405"/>
        <end position="440"/>
    </location>
</feature>
<evidence type="ECO:0000256" key="1">
    <source>
        <dbReference type="SAM" id="MobiDB-lite"/>
    </source>
</evidence>
<dbReference type="AlphaFoldDB" id="A0AAN7M6I0"/>
<organism evidence="2 3">
    <name type="scientific">Trapa natans</name>
    <name type="common">Water chestnut</name>
    <dbReference type="NCBI Taxonomy" id="22666"/>
    <lineage>
        <taxon>Eukaryota</taxon>
        <taxon>Viridiplantae</taxon>
        <taxon>Streptophyta</taxon>
        <taxon>Embryophyta</taxon>
        <taxon>Tracheophyta</taxon>
        <taxon>Spermatophyta</taxon>
        <taxon>Magnoliopsida</taxon>
        <taxon>eudicotyledons</taxon>
        <taxon>Gunneridae</taxon>
        <taxon>Pentapetalae</taxon>
        <taxon>rosids</taxon>
        <taxon>malvids</taxon>
        <taxon>Myrtales</taxon>
        <taxon>Lythraceae</taxon>
        <taxon>Trapa</taxon>
    </lineage>
</organism>
<gene>
    <name evidence="2" type="ORF">SAY86_003650</name>
</gene>
<feature type="compositionally biased region" description="Low complexity" evidence="1">
    <location>
        <begin position="182"/>
        <end position="196"/>
    </location>
</feature>